<dbReference type="InterPro" id="IPR015797">
    <property type="entry name" value="NUDIX_hydrolase-like_dom_sf"/>
</dbReference>
<dbReference type="GO" id="GO:0010945">
    <property type="term" value="F:coenzyme A diphosphatase activity"/>
    <property type="evidence" value="ECO:0007669"/>
    <property type="project" value="InterPro"/>
</dbReference>
<protein>
    <submittedName>
        <fullName evidence="8">ADP-ribose pyrophosphatase YjhB (NUDIX family)</fullName>
    </submittedName>
</protein>
<dbReference type="Gene3D" id="3.90.79.10">
    <property type="entry name" value="Nucleoside Triphosphate Pyrophosphohydrolase"/>
    <property type="match status" value="1"/>
</dbReference>
<keyword evidence="4" id="KW-0378">Hydrolase</keyword>
<organism evidence="8 9">
    <name type="scientific">Paramicrobacterium agarici</name>
    <dbReference type="NCBI Taxonomy" id="630514"/>
    <lineage>
        <taxon>Bacteria</taxon>
        <taxon>Bacillati</taxon>
        <taxon>Actinomycetota</taxon>
        <taxon>Actinomycetes</taxon>
        <taxon>Micrococcales</taxon>
        <taxon>Microbacteriaceae</taxon>
        <taxon>Paramicrobacterium</taxon>
    </lineage>
</organism>
<dbReference type="CDD" id="cd03426">
    <property type="entry name" value="NUDIX_CoAse_Nudt7"/>
    <property type="match status" value="1"/>
</dbReference>
<evidence type="ECO:0000256" key="1">
    <source>
        <dbReference type="ARBA" id="ARBA00001936"/>
    </source>
</evidence>
<dbReference type="InterPro" id="IPR045121">
    <property type="entry name" value="CoAse"/>
</dbReference>
<dbReference type="InterPro" id="IPR000086">
    <property type="entry name" value="NUDIX_hydrolase_dom"/>
</dbReference>
<comment type="cofactor">
    <cofactor evidence="1">
        <name>Mn(2+)</name>
        <dbReference type="ChEBI" id="CHEBI:29035"/>
    </cofactor>
</comment>
<evidence type="ECO:0000256" key="3">
    <source>
        <dbReference type="ARBA" id="ARBA00022723"/>
    </source>
</evidence>
<dbReference type="PROSITE" id="PS51462">
    <property type="entry name" value="NUDIX"/>
    <property type="match status" value="1"/>
</dbReference>
<dbReference type="Pfam" id="PF00293">
    <property type="entry name" value="NUDIX"/>
    <property type="match status" value="1"/>
</dbReference>
<evidence type="ECO:0000313" key="8">
    <source>
        <dbReference type="EMBL" id="PFG29763.1"/>
    </source>
</evidence>
<proteinExistence type="predicted"/>
<dbReference type="SUPFAM" id="SSF55811">
    <property type="entry name" value="Nudix"/>
    <property type="match status" value="1"/>
</dbReference>
<evidence type="ECO:0000256" key="4">
    <source>
        <dbReference type="ARBA" id="ARBA00022801"/>
    </source>
</evidence>
<dbReference type="GO" id="GO:0046872">
    <property type="term" value="F:metal ion binding"/>
    <property type="evidence" value="ECO:0007669"/>
    <property type="project" value="UniProtKB-KW"/>
</dbReference>
<dbReference type="RefSeq" id="WP_098406301.1">
    <property type="nucleotide sequence ID" value="NZ_PDJE01000001.1"/>
</dbReference>
<evidence type="ECO:0000256" key="6">
    <source>
        <dbReference type="ARBA" id="ARBA00023211"/>
    </source>
</evidence>
<dbReference type="AlphaFoldDB" id="A0A2A9DT36"/>
<reference evidence="8 9" key="1">
    <citation type="submission" date="2017-10" db="EMBL/GenBank/DDBJ databases">
        <title>Sequencing the genomes of 1000 actinobacteria strains.</title>
        <authorList>
            <person name="Klenk H.-P."/>
        </authorList>
    </citation>
    <scope>NUCLEOTIDE SEQUENCE [LARGE SCALE GENOMIC DNA]</scope>
    <source>
        <strain evidence="8 9">DSM 21798</strain>
    </source>
</reference>
<comment type="cofactor">
    <cofactor evidence="2">
        <name>Mg(2+)</name>
        <dbReference type="ChEBI" id="CHEBI:18420"/>
    </cofactor>
</comment>
<dbReference type="PANTHER" id="PTHR12992">
    <property type="entry name" value="NUDIX HYDROLASE"/>
    <property type="match status" value="1"/>
</dbReference>
<comment type="caution">
    <text evidence="8">The sequence shown here is derived from an EMBL/GenBank/DDBJ whole genome shotgun (WGS) entry which is preliminary data.</text>
</comment>
<evidence type="ECO:0000256" key="5">
    <source>
        <dbReference type="ARBA" id="ARBA00022842"/>
    </source>
</evidence>
<gene>
    <name evidence="8" type="ORF">ATJ78_0678</name>
</gene>
<evidence type="ECO:0000256" key="2">
    <source>
        <dbReference type="ARBA" id="ARBA00001946"/>
    </source>
</evidence>
<sequence>MSVSTAGEQHPARSHLQALCTRDIDWQRGLLPAASDDVRPAAVLILFGKLDDAPAVTADSPVSADIDVLLQRRAATLRSHPGQISFPGGRLEPGDTDAVSAALREAREETGLDPAGVDVLGTLPDAPLAVSRHVVTPVLGWWRHPSRVAAVDHAETVEVFRVPVADLLNPANRVTSVRRYGEHTFRAPAFTLAGTDTLLWGFTGVLLSRIFDELGWAEPWDAAREVVV</sequence>
<evidence type="ECO:0000259" key="7">
    <source>
        <dbReference type="PROSITE" id="PS51462"/>
    </source>
</evidence>
<feature type="domain" description="Nudix hydrolase" evidence="7">
    <location>
        <begin position="37"/>
        <end position="185"/>
    </location>
</feature>
<keyword evidence="3" id="KW-0479">Metal-binding</keyword>
<keyword evidence="6" id="KW-0464">Manganese</keyword>
<keyword evidence="9" id="KW-1185">Reference proteome</keyword>
<keyword evidence="5" id="KW-0460">Magnesium</keyword>
<evidence type="ECO:0000313" key="9">
    <source>
        <dbReference type="Proteomes" id="UP000221369"/>
    </source>
</evidence>
<name>A0A2A9DT36_9MICO</name>
<accession>A0A2A9DT36</accession>
<dbReference type="Proteomes" id="UP000221369">
    <property type="component" value="Unassembled WGS sequence"/>
</dbReference>
<dbReference type="PANTHER" id="PTHR12992:SF11">
    <property type="entry name" value="MITOCHONDRIAL COENZYME A DIPHOSPHATASE NUDT8"/>
    <property type="match status" value="1"/>
</dbReference>
<dbReference type="EMBL" id="PDJE01000001">
    <property type="protein sequence ID" value="PFG29763.1"/>
    <property type="molecule type" value="Genomic_DNA"/>
</dbReference>